<dbReference type="PROSITE" id="PS50928">
    <property type="entry name" value="ABC_TM1"/>
    <property type="match status" value="1"/>
</dbReference>
<protein>
    <submittedName>
        <fullName evidence="10">ABC transporter permease</fullName>
    </submittedName>
    <submittedName>
        <fullName evidence="9">ABC transporter, permease protein</fullName>
    </submittedName>
</protein>
<dbReference type="InterPro" id="IPR000515">
    <property type="entry name" value="MetI-like"/>
</dbReference>
<dbReference type="InterPro" id="IPR035906">
    <property type="entry name" value="MetI-like_sf"/>
</dbReference>
<keyword evidence="5 7" id="KW-1133">Transmembrane helix</keyword>
<comment type="similarity">
    <text evidence="7">Belongs to the binding-protein-dependent transport system permease family.</text>
</comment>
<feature type="transmembrane region" description="Helical" evidence="7">
    <location>
        <begin position="12"/>
        <end position="33"/>
    </location>
</feature>
<dbReference type="CDD" id="cd06261">
    <property type="entry name" value="TM_PBP2"/>
    <property type="match status" value="1"/>
</dbReference>
<dbReference type="PATRIC" id="fig|49338.4.peg.1588"/>
<dbReference type="AlphaFoldDB" id="A0A098AZ17"/>
<dbReference type="Gene3D" id="1.10.3720.10">
    <property type="entry name" value="MetI-like"/>
    <property type="match status" value="1"/>
</dbReference>
<dbReference type="SUPFAM" id="SSF161098">
    <property type="entry name" value="MetI-like"/>
    <property type="match status" value="1"/>
</dbReference>
<evidence type="ECO:0000256" key="4">
    <source>
        <dbReference type="ARBA" id="ARBA00022692"/>
    </source>
</evidence>
<evidence type="ECO:0000256" key="3">
    <source>
        <dbReference type="ARBA" id="ARBA00022475"/>
    </source>
</evidence>
<feature type="domain" description="ABC transmembrane type-1" evidence="8">
    <location>
        <begin position="66"/>
        <end position="242"/>
    </location>
</feature>
<evidence type="ECO:0000256" key="7">
    <source>
        <dbReference type="RuleBase" id="RU363032"/>
    </source>
</evidence>
<evidence type="ECO:0000256" key="2">
    <source>
        <dbReference type="ARBA" id="ARBA00022448"/>
    </source>
</evidence>
<dbReference type="Proteomes" id="UP000054623">
    <property type="component" value="Unassembled WGS sequence"/>
</dbReference>
<evidence type="ECO:0000256" key="1">
    <source>
        <dbReference type="ARBA" id="ARBA00004651"/>
    </source>
</evidence>
<dbReference type="GO" id="GO:0005886">
    <property type="term" value="C:plasma membrane"/>
    <property type="evidence" value="ECO:0007669"/>
    <property type="project" value="UniProtKB-SubCell"/>
</dbReference>
<feature type="transmembrane region" description="Helical" evidence="7">
    <location>
        <begin position="193"/>
        <end position="213"/>
    </location>
</feature>
<comment type="subcellular location">
    <subcellularLocation>
        <location evidence="1 7">Cell membrane</location>
        <topology evidence="1 7">Multi-pass membrane protein</topology>
    </subcellularLocation>
</comment>
<feature type="transmembrane region" description="Helical" evidence="7">
    <location>
        <begin position="225"/>
        <end position="242"/>
    </location>
</feature>
<dbReference type="OrthoDB" id="9801163at2"/>
<evidence type="ECO:0000256" key="6">
    <source>
        <dbReference type="ARBA" id="ARBA00023136"/>
    </source>
</evidence>
<proteinExistence type="inferred from homology"/>
<dbReference type="PANTHER" id="PTHR30151">
    <property type="entry name" value="ALKANE SULFONATE ABC TRANSPORTER-RELATED, MEMBRANE SUBUNIT"/>
    <property type="match status" value="1"/>
</dbReference>
<evidence type="ECO:0000313" key="11">
    <source>
        <dbReference type="Proteomes" id="UP000054623"/>
    </source>
</evidence>
<evidence type="ECO:0000313" key="10">
    <source>
        <dbReference type="EMBL" id="KTE92392.1"/>
    </source>
</evidence>
<dbReference type="GO" id="GO:0055085">
    <property type="term" value="P:transmembrane transport"/>
    <property type="evidence" value="ECO:0007669"/>
    <property type="project" value="InterPro"/>
</dbReference>
<accession>A0A098AZ17</accession>
<keyword evidence="2 7" id="KW-0813">Transport</keyword>
<evidence type="ECO:0000313" key="9">
    <source>
        <dbReference type="EMBL" id="CDX01362.1"/>
    </source>
</evidence>
<dbReference type="PANTHER" id="PTHR30151:SF0">
    <property type="entry name" value="ABC TRANSPORTER PERMEASE PROTEIN MJ0413-RELATED"/>
    <property type="match status" value="1"/>
</dbReference>
<dbReference type="EMBL" id="LK996017">
    <property type="protein sequence ID" value="CDX01362.1"/>
    <property type="molecule type" value="Genomic_DNA"/>
</dbReference>
<reference evidence="9" key="1">
    <citation type="submission" date="2014-07" db="EMBL/GenBank/DDBJ databases">
        <authorList>
            <person name="Hornung V.Bastian."/>
        </authorList>
    </citation>
    <scope>NUCLEOTIDE SEQUENCE</scope>
    <source>
        <strain evidence="9">PCE-S</strain>
    </source>
</reference>
<feature type="transmembrane region" description="Helical" evidence="7">
    <location>
        <begin position="168"/>
        <end position="187"/>
    </location>
</feature>
<organism evidence="9">
    <name type="scientific">Desulfitobacterium hafniense</name>
    <name type="common">Desulfitobacterium frappieri</name>
    <dbReference type="NCBI Taxonomy" id="49338"/>
    <lineage>
        <taxon>Bacteria</taxon>
        <taxon>Bacillati</taxon>
        <taxon>Bacillota</taxon>
        <taxon>Clostridia</taxon>
        <taxon>Eubacteriales</taxon>
        <taxon>Desulfitobacteriaceae</taxon>
        <taxon>Desulfitobacterium</taxon>
    </lineage>
</organism>
<feature type="transmembrane region" description="Helical" evidence="7">
    <location>
        <begin position="103"/>
        <end position="122"/>
    </location>
</feature>
<feature type="transmembrane region" description="Helical" evidence="7">
    <location>
        <begin position="73"/>
        <end position="91"/>
    </location>
</feature>
<name>A0A098AZ17_DESHA</name>
<dbReference type="RefSeq" id="WP_005816751.1">
    <property type="nucleotide sequence ID" value="NZ_CABKQQ010000060.1"/>
</dbReference>
<keyword evidence="4 7" id="KW-0812">Transmembrane</keyword>
<reference evidence="10 11" key="2">
    <citation type="submission" date="2015-12" db="EMBL/GenBank/DDBJ databases">
        <title>Draft Genome Sequence of Desulfitobacterium hafniense Strain DH, a Sulfate-reducing Bacterium Isolated from Paddy Soils.</title>
        <authorList>
            <person name="Bao P."/>
            <person name="Zhang X."/>
            <person name="Li G."/>
        </authorList>
    </citation>
    <scope>NUCLEOTIDE SEQUENCE [LARGE SCALE GENOMIC DNA]</scope>
    <source>
        <strain evidence="10 11">DH</strain>
    </source>
</reference>
<dbReference type="Pfam" id="PF00528">
    <property type="entry name" value="BPD_transp_1"/>
    <property type="match status" value="1"/>
</dbReference>
<sequence>MKEFTKKATHLFNSSLAIIVFILIWEICARLEIFNPVFFPPFSKVVKALYGLAASGELWKHCSISLMRSLSGFTLGMFVAIPLGLVIGWFKKAEVFLYPLLQVFRNMPTLALLPVFVMFFGIGEFSKTMVILWGVLWATLLNTIAGVRNVDPQLIKAARSMGVGSLRLFGTVVLPASLPYIFAGMRISATVSILILIAAEMMGASKGLGYALFFYQSNFKIPEMYAVLIVMAVFGVTLNYTLEKVEKRSFRWRDGADTP</sequence>
<dbReference type="EMBL" id="LOCK01000015">
    <property type="protein sequence ID" value="KTE92392.1"/>
    <property type="molecule type" value="Genomic_DNA"/>
</dbReference>
<evidence type="ECO:0000259" key="8">
    <source>
        <dbReference type="PROSITE" id="PS50928"/>
    </source>
</evidence>
<gene>
    <name evidence="10" type="ORF">AT727_19590</name>
    <name evidence="9" type="ORF">DPCES_1475</name>
</gene>
<keyword evidence="3" id="KW-1003">Cell membrane</keyword>
<keyword evidence="6 7" id="KW-0472">Membrane</keyword>
<evidence type="ECO:0000256" key="5">
    <source>
        <dbReference type="ARBA" id="ARBA00022989"/>
    </source>
</evidence>